<reference evidence="2" key="1">
    <citation type="journal article" date="2020" name="Stud. Mycol.">
        <title>101 Dothideomycetes genomes: a test case for predicting lifestyles and emergence of pathogens.</title>
        <authorList>
            <person name="Haridas S."/>
            <person name="Albert R."/>
            <person name="Binder M."/>
            <person name="Bloem J."/>
            <person name="Labutti K."/>
            <person name="Salamov A."/>
            <person name="Andreopoulos B."/>
            <person name="Baker S."/>
            <person name="Barry K."/>
            <person name="Bills G."/>
            <person name="Bluhm B."/>
            <person name="Cannon C."/>
            <person name="Castanera R."/>
            <person name="Culley D."/>
            <person name="Daum C."/>
            <person name="Ezra D."/>
            <person name="Gonzalez J."/>
            <person name="Henrissat B."/>
            <person name="Kuo A."/>
            <person name="Liang C."/>
            <person name="Lipzen A."/>
            <person name="Lutzoni F."/>
            <person name="Magnuson J."/>
            <person name="Mondo S."/>
            <person name="Nolan M."/>
            <person name="Ohm R."/>
            <person name="Pangilinan J."/>
            <person name="Park H.-J."/>
            <person name="Ramirez L."/>
            <person name="Alfaro M."/>
            <person name="Sun H."/>
            <person name="Tritt A."/>
            <person name="Yoshinaga Y."/>
            <person name="Zwiers L.-H."/>
            <person name="Turgeon B."/>
            <person name="Goodwin S."/>
            <person name="Spatafora J."/>
            <person name="Crous P."/>
            <person name="Grigoriev I."/>
        </authorList>
    </citation>
    <scope>NUCLEOTIDE SEQUENCE</scope>
    <source>
        <strain evidence="2">CBS 113818</strain>
    </source>
</reference>
<dbReference type="Proteomes" id="UP000799424">
    <property type="component" value="Unassembled WGS sequence"/>
</dbReference>
<dbReference type="AlphaFoldDB" id="A0A6A6ZPW0"/>
<protein>
    <submittedName>
        <fullName evidence="2">Uncharacterized protein</fullName>
    </submittedName>
</protein>
<name>A0A6A6ZPW0_9PLEO</name>
<feature type="compositionally biased region" description="Low complexity" evidence="1">
    <location>
        <begin position="1"/>
        <end position="15"/>
    </location>
</feature>
<evidence type="ECO:0000313" key="2">
    <source>
        <dbReference type="EMBL" id="KAF2823151.1"/>
    </source>
</evidence>
<feature type="compositionally biased region" description="Low complexity" evidence="1">
    <location>
        <begin position="554"/>
        <end position="563"/>
    </location>
</feature>
<evidence type="ECO:0000313" key="3">
    <source>
        <dbReference type="Proteomes" id="UP000799424"/>
    </source>
</evidence>
<dbReference type="OrthoDB" id="3801250at2759"/>
<feature type="region of interest" description="Disordered" evidence="1">
    <location>
        <begin position="443"/>
        <end position="577"/>
    </location>
</feature>
<accession>A0A6A6ZPW0</accession>
<feature type="region of interest" description="Disordered" evidence="1">
    <location>
        <begin position="1"/>
        <end position="46"/>
    </location>
</feature>
<evidence type="ECO:0000256" key="1">
    <source>
        <dbReference type="SAM" id="MobiDB-lite"/>
    </source>
</evidence>
<dbReference type="EMBL" id="MU006233">
    <property type="protein sequence ID" value="KAF2823151.1"/>
    <property type="molecule type" value="Genomic_DNA"/>
</dbReference>
<organism evidence="2 3">
    <name type="scientific">Ophiobolus disseminans</name>
    <dbReference type="NCBI Taxonomy" id="1469910"/>
    <lineage>
        <taxon>Eukaryota</taxon>
        <taxon>Fungi</taxon>
        <taxon>Dikarya</taxon>
        <taxon>Ascomycota</taxon>
        <taxon>Pezizomycotina</taxon>
        <taxon>Dothideomycetes</taxon>
        <taxon>Pleosporomycetidae</taxon>
        <taxon>Pleosporales</taxon>
        <taxon>Pleosporineae</taxon>
        <taxon>Phaeosphaeriaceae</taxon>
        <taxon>Ophiobolus</taxon>
    </lineage>
</organism>
<proteinExistence type="predicted"/>
<keyword evidence="3" id="KW-1185">Reference proteome</keyword>
<sequence>MSQHQARSSAAAQSSFEVSPPASKLQEADALDAMVQTQPETPKLQPVPSHHVVVTIVAVEPNMVAEPSLMLDLPPPSSPNSQAALHTISFEQPLPASYSESWTNLDRYADFVDRIEDRRWKLRDARERLHGARVRLGSQRKTLGATRANAVSQAGVVFDKVKRYLLERGIDLPQEICYAIEDADILRDRLGEQEHDFEEAEEKYNLDEWAYTEEEKQFVDSLYASTPIVPPPPTSANTQAQGFSQPYFGPSVVAEVPPIRRGPGMFSDAQGGSLVHTKATGPLIAGLQTPPKRSGTSVSLDRDSTKLLERMQPIARPYSESDLTQVRWTDTRGRIEGWLLDALEHSNLQKVQLRNHLSSDDLDDDNWWQLVVQHWKSNSPGSTVFHTGDTTASPTTTGHPGSVVTMARFLGEAGLDDPEAKPLTASPLVSLDRVVDALEDVDFPSNIKPSDLVEPPSRHVTFEARSPSAYSMSTQPTSGTRTSSRLDCSSMSSIEEDRSYTTSGDVDTIRHGYRPYLSQETNTDGLAGVEEHNDETPATHPDSLFDKTPPGGPSPLASSSSGLKNPPLLKSSEQPPLSNEAELDAINEQLTLGPQTTTTLSTADTQRPQWSESFVQVLVTQPWYFPLLRLTPSIAPRKSFIDQKNHLRDIPFVSMPGIPLHLPGPSRLPGVFADDFDP</sequence>
<gene>
    <name evidence="2" type="ORF">CC86DRAFT_76644</name>
</gene>
<feature type="compositionally biased region" description="Polar residues" evidence="1">
    <location>
        <begin position="468"/>
        <end position="493"/>
    </location>
</feature>